<reference evidence="2 3" key="1">
    <citation type="submission" date="2019-04" db="EMBL/GenBank/DDBJ databases">
        <authorList>
            <person name="Feng G."/>
            <person name="Zhang J."/>
            <person name="Zhu H."/>
        </authorList>
    </citation>
    <scope>NUCLEOTIDE SEQUENCE [LARGE SCALE GENOMIC DNA]</scope>
    <source>
        <strain evidence="2 3">9PBR-1</strain>
    </source>
</reference>
<keyword evidence="1" id="KW-1133">Transmembrane helix</keyword>
<sequence>MMPARTLAELQLETIQASRRGVTGIATAAVVLALAGTLGLWLPARVTELVLLGGMGLIFPLGLLVNHVLGIHFFSKANPLGTLSGLVAGGQLLFAPLFIGLYFKHTPQLLLLVGVVAGTQFLVCAWLYSSRTYWFLTIATVGVAYGGSLLFSANSLVLLPWSMAVVCALGVLGLLQENRADQPIRAAADSLTAKPKPVAEREQAEEIRCNPFFELLSSSSV</sequence>
<proteinExistence type="predicted"/>
<gene>
    <name evidence="2" type="ORF">E5K02_24265</name>
</gene>
<keyword evidence="1" id="KW-0812">Transmembrane</keyword>
<feature type="transmembrane region" description="Helical" evidence="1">
    <location>
        <begin position="49"/>
        <end position="71"/>
    </location>
</feature>
<evidence type="ECO:0000313" key="3">
    <source>
        <dbReference type="Proteomes" id="UP000298471"/>
    </source>
</evidence>
<evidence type="ECO:0000313" key="2">
    <source>
        <dbReference type="EMBL" id="TGE21129.1"/>
    </source>
</evidence>
<dbReference type="Proteomes" id="UP000298471">
    <property type="component" value="Unassembled WGS sequence"/>
</dbReference>
<comment type="caution">
    <text evidence="2">The sequence shown here is derived from an EMBL/GenBank/DDBJ whole genome shotgun (WGS) entry which is preliminary data.</text>
</comment>
<feature type="transmembrane region" description="Helical" evidence="1">
    <location>
        <begin position="21"/>
        <end position="43"/>
    </location>
</feature>
<dbReference type="InterPro" id="IPR053824">
    <property type="entry name" value="DUF7010"/>
</dbReference>
<feature type="transmembrane region" description="Helical" evidence="1">
    <location>
        <begin position="83"/>
        <end position="103"/>
    </location>
</feature>
<feature type="transmembrane region" description="Helical" evidence="1">
    <location>
        <begin position="109"/>
        <end position="128"/>
    </location>
</feature>
<feature type="transmembrane region" description="Helical" evidence="1">
    <location>
        <begin position="157"/>
        <end position="175"/>
    </location>
</feature>
<name>A0A4Z0PV06_9BACT</name>
<keyword evidence="3" id="KW-1185">Reference proteome</keyword>
<organism evidence="2 3">
    <name type="scientific">Hymenobacter metallicola</name>
    <dbReference type="NCBI Taxonomy" id="2563114"/>
    <lineage>
        <taxon>Bacteria</taxon>
        <taxon>Pseudomonadati</taxon>
        <taxon>Bacteroidota</taxon>
        <taxon>Cytophagia</taxon>
        <taxon>Cytophagales</taxon>
        <taxon>Hymenobacteraceae</taxon>
        <taxon>Hymenobacter</taxon>
    </lineage>
</organism>
<accession>A0A4Z0PV06</accession>
<keyword evidence="1" id="KW-0472">Membrane</keyword>
<dbReference type="RefSeq" id="WP_394346428.1">
    <property type="nucleotide sequence ID" value="NZ_SRMB01000007.1"/>
</dbReference>
<dbReference type="EMBL" id="SRMB01000007">
    <property type="protein sequence ID" value="TGE21129.1"/>
    <property type="molecule type" value="Genomic_DNA"/>
</dbReference>
<evidence type="ECO:0000256" key="1">
    <source>
        <dbReference type="SAM" id="Phobius"/>
    </source>
</evidence>
<dbReference type="Pfam" id="PF22765">
    <property type="entry name" value="DUF7010"/>
    <property type="match status" value="1"/>
</dbReference>
<dbReference type="AlphaFoldDB" id="A0A4Z0PV06"/>
<protein>
    <submittedName>
        <fullName evidence="2">Uncharacterized protein</fullName>
    </submittedName>
</protein>